<dbReference type="Proteomes" id="UP000235746">
    <property type="component" value="Unassembled WGS sequence"/>
</dbReference>
<accession>A0A2N7IBB4</accession>
<evidence type="ECO:0000313" key="1">
    <source>
        <dbReference type="EMBL" id="PML53759.1"/>
    </source>
</evidence>
<name>A0A2N7IBB4_9VIBR</name>
<dbReference type="RefSeq" id="WP_102578913.1">
    <property type="nucleotide sequence ID" value="NZ_MCYL01000044.1"/>
</dbReference>
<dbReference type="AlphaFoldDB" id="A0A2N7IBB4"/>
<protein>
    <submittedName>
        <fullName evidence="1">Uncharacterized protein</fullName>
    </submittedName>
</protein>
<gene>
    <name evidence="1" type="ORF">BCT74_10430</name>
</gene>
<evidence type="ECO:0000313" key="2">
    <source>
        <dbReference type="Proteomes" id="UP000235746"/>
    </source>
</evidence>
<dbReference type="EMBL" id="MCYL01000044">
    <property type="protein sequence ID" value="PML53759.1"/>
    <property type="molecule type" value="Genomic_DNA"/>
</dbReference>
<organism evidence="1 2">
    <name type="scientific">Vibrio lentus</name>
    <dbReference type="NCBI Taxonomy" id="136468"/>
    <lineage>
        <taxon>Bacteria</taxon>
        <taxon>Pseudomonadati</taxon>
        <taxon>Pseudomonadota</taxon>
        <taxon>Gammaproteobacteria</taxon>
        <taxon>Vibrionales</taxon>
        <taxon>Vibrionaceae</taxon>
        <taxon>Vibrio</taxon>
    </lineage>
</organism>
<comment type="caution">
    <text evidence="1">The sequence shown here is derived from an EMBL/GenBank/DDBJ whole genome shotgun (WGS) entry which is preliminary data.</text>
</comment>
<sequence>MAEPAKDINSIYASYNLTEHQYIEMTENESYTQVKSKWLIFQSKRVNDSEHLVGKKQTGLEAKAI</sequence>
<reference evidence="2" key="1">
    <citation type="submission" date="2016-07" db="EMBL/GenBank/DDBJ databases">
        <title>Nontailed viruses are major unrecognized killers of bacteria in the ocean.</title>
        <authorList>
            <person name="Kauffman K."/>
            <person name="Hussain F."/>
            <person name="Yang J."/>
            <person name="Arevalo P."/>
            <person name="Brown J."/>
            <person name="Cutler M."/>
            <person name="Kelly L."/>
            <person name="Polz M.F."/>
        </authorList>
    </citation>
    <scope>NUCLEOTIDE SEQUENCE [LARGE SCALE GENOMIC DNA]</scope>
    <source>
        <strain evidence="2">10N.261.51.B8</strain>
    </source>
</reference>
<proteinExistence type="predicted"/>